<name>A0A229SFV7_9PSEU</name>
<sequence>MAAHPDDETLGVSGLLQRLHARGAEIRLIVATDGEGAFPGSSAGERRALGARRRVELLEALRCQGLGDVEPVWAGLPDSALADHETELTGLVRDLAADSELCLAPWPDDPHPDHRVAGRAAFRAAPLGAHRWSYPIWLWHLGTPDDPGTPWARATRFRLDDGSAAVKAKAIQAFPSQLEPGPRGEEPILTPEILGRFTLGREILFHEPRSASTPVSRFETLYHAPDPWAMDSWYERRKRAIALAALPSERYGVAVEPACGTGALTVELAARCDRVHASDPVPAALAAARDRAAHLSTVDFTAGALPGDLRGPADLVVLSEILYYLGEPELTATLDRAVEALRPGGQVLAVHWRPQAPDAPHHGHEVHERLRTQPGLRALVEHREDDFLVDVLTRR</sequence>
<proteinExistence type="predicted"/>
<dbReference type="Pfam" id="PF13649">
    <property type="entry name" value="Methyltransf_25"/>
    <property type="match status" value="1"/>
</dbReference>
<accession>A0A229SFV7</accession>
<keyword evidence="4" id="KW-1185">Reference proteome</keyword>
<protein>
    <submittedName>
        <fullName evidence="3">LmbE family protein</fullName>
    </submittedName>
</protein>
<evidence type="ECO:0000313" key="4">
    <source>
        <dbReference type="Proteomes" id="UP000215223"/>
    </source>
</evidence>
<dbReference type="GO" id="GO:0016137">
    <property type="term" value="P:glycoside metabolic process"/>
    <property type="evidence" value="ECO:0007669"/>
    <property type="project" value="UniProtKB-ARBA"/>
</dbReference>
<dbReference type="InterPro" id="IPR041698">
    <property type="entry name" value="Methyltransf_25"/>
</dbReference>
<evidence type="ECO:0000313" key="3">
    <source>
        <dbReference type="EMBL" id="OXM57641.1"/>
    </source>
</evidence>
<comment type="caution">
    <text evidence="3">The sequence shown here is derived from an EMBL/GenBank/DDBJ whole genome shotgun (WGS) entry which is preliminary data.</text>
</comment>
<evidence type="ECO:0000256" key="1">
    <source>
        <dbReference type="ARBA" id="ARBA00022833"/>
    </source>
</evidence>
<dbReference type="Pfam" id="PF02585">
    <property type="entry name" value="PIG-L"/>
    <property type="match status" value="1"/>
</dbReference>
<dbReference type="Gene3D" id="3.40.50.150">
    <property type="entry name" value="Vaccinia Virus protein VP39"/>
    <property type="match status" value="1"/>
</dbReference>
<dbReference type="EMBL" id="NMQT01000022">
    <property type="protein sequence ID" value="OXM57641.1"/>
    <property type="molecule type" value="Genomic_DNA"/>
</dbReference>
<feature type="domain" description="Methyltransferase" evidence="2">
    <location>
        <begin position="256"/>
        <end position="345"/>
    </location>
</feature>
<dbReference type="SUPFAM" id="SSF102588">
    <property type="entry name" value="LmbE-like"/>
    <property type="match status" value="1"/>
</dbReference>
<dbReference type="CDD" id="cd02440">
    <property type="entry name" value="AdoMet_MTases"/>
    <property type="match status" value="1"/>
</dbReference>
<dbReference type="OrthoDB" id="116799at2"/>
<gene>
    <name evidence="3" type="ORF">CFP71_07035</name>
</gene>
<dbReference type="GO" id="GO:0016811">
    <property type="term" value="F:hydrolase activity, acting on carbon-nitrogen (but not peptide) bonds, in linear amides"/>
    <property type="evidence" value="ECO:0007669"/>
    <property type="project" value="TreeGrafter"/>
</dbReference>
<dbReference type="SUPFAM" id="SSF53335">
    <property type="entry name" value="S-adenosyl-L-methionine-dependent methyltransferases"/>
    <property type="match status" value="1"/>
</dbReference>
<organism evidence="3 4">
    <name type="scientific">Amycolatopsis thailandensis</name>
    <dbReference type="NCBI Taxonomy" id="589330"/>
    <lineage>
        <taxon>Bacteria</taxon>
        <taxon>Bacillati</taxon>
        <taxon>Actinomycetota</taxon>
        <taxon>Actinomycetes</taxon>
        <taxon>Pseudonocardiales</taxon>
        <taxon>Pseudonocardiaceae</taxon>
        <taxon>Amycolatopsis</taxon>
    </lineage>
</organism>
<dbReference type="Gene3D" id="3.40.50.10320">
    <property type="entry name" value="LmbE-like"/>
    <property type="match status" value="1"/>
</dbReference>
<evidence type="ECO:0000259" key="2">
    <source>
        <dbReference type="Pfam" id="PF13649"/>
    </source>
</evidence>
<keyword evidence="1" id="KW-0862">Zinc</keyword>
<dbReference type="PANTHER" id="PTHR12993">
    <property type="entry name" value="N-ACETYLGLUCOSAMINYL-PHOSPHATIDYLINOSITOL DE-N-ACETYLASE-RELATED"/>
    <property type="match status" value="1"/>
</dbReference>
<dbReference type="InterPro" id="IPR029063">
    <property type="entry name" value="SAM-dependent_MTases_sf"/>
</dbReference>
<dbReference type="PANTHER" id="PTHR12993:SF11">
    <property type="entry name" value="N-ACETYLGLUCOSAMINYL-PHOSPHATIDYLINOSITOL DE-N-ACETYLASE"/>
    <property type="match status" value="1"/>
</dbReference>
<dbReference type="Proteomes" id="UP000215223">
    <property type="component" value="Unassembled WGS sequence"/>
</dbReference>
<dbReference type="InterPro" id="IPR024078">
    <property type="entry name" value="LmbE-like_dom_sf"/>
</dbReference>
<reference evidence="3 4" key="1">
    <citation type="submission" date="2017-07" db="EMBL/GenBank/DDBJ databases">
        <title>Amycolatopsis thailandensis Genome sequencing and assembly.</title>
        <authorList>
            <person name="Kaur N."/>
            <person name="Mayilraj S."/>
        </authorList>
    </citation>
    <scope>NUCLEOTIDE SEQUENCE [LARGE SCALE GENOMIC DNA]</scope>
    <source>
        <strain evidence="3 4">JCM 16380</strain>
    </source>
</reference>
<dbReference type="InterPro" id="IPR003737">
    <property type="entry name" value="GlcNAc_PI_deacetylase-related"/>
</dbReference>
<dbReference type="AlphaFoldDB" id="A0A229SFV7"/>